<sequence length="138" mass="14746">MLIVEVVVAVVVGVFLVGVYRDAKNGTLPLQNSVGIKTPATMSSEDTWNRIHKQYAPIFLVDACALFLIALEIIIGGAMEKSFNNMASEALIALVATLVVMVLANLVVVVLADRSARKDSLVRSRYVGLAETTNLATG</sequence>
<feature type="transmembrane region" description="Helical" evidence="1">
    <location>
        <begin position="91"/>
        <end position="112"/>
    </location>
</feature>
<proteinExistence type="predicted"/>
<evidence type="ECO:0000256" key="1">
    <source>
        <dbReference type="SAM" id="Phobius"/>
    </source>
</evidence>
<dbReference type="AlphaFoldDB" id="A0A7U4KDY3"/>
<dbReference type="KEGG" id="blx:GS08_04470"/>
<gene>
    <name evidence="2" type="ORF">GS08_04470</name>
</gene>
<reference evidence="2 3" key="1">
    <citation type="submission" date="2014-06" db="EMBL/GenBank/DDBJ databases">
        <authorList>
            <person name="Zhao X."/>
        </authorList>
    </citation>
    <scope>NUCLEOTIDE SEQUENCE [LARGE SCALE GENOMIC DNA]</scope>
    <source>
        <strain evidence="2 3">BXY01</strain>
    </source>
</reference>
<name>A0A7U4KDY3_BIFLN</name>
<dbReference type="Proteomes" id="UP000028505">
    <property type="component" value="Chromosome"/>
</dbReference>
<reference evidence="2 3" key="2">
    <citation type="submission" date="2014-07" db="EMBL/GenBank/DDBJ databases">
        <title>Bifidobacterium longum genome.</title>
        <authorList>
            <person name="Yuan J."/>
            <person name="Wei X."/>
            <person name="Li H."/>
            <person name="Liu W."/>
            <person name="Wang X."/>
        </authorList>
    </citation>
    <scope>NUCLEOTIDE SEQUENCE [LARGE SCALE GENOMIC DNA]</scope>
    <source>
        <strain evidence="2 3">BXY01</strain>
    </source>
</reference>
<feature type="transmembrane region" description="Helical" evidence="1">
    <location>
        <begin position="6"/>
        <end position="23"/>
    </location>
</feature>
<keyword evidence="1" id="KW-0812">Transmembrane</keyword>
<dbReference type="InterPro" id="IPR025962">
    <property type="entry name" value="SdpI/YhfL"/>
</dbReference>
<dbReference type="EMBL" id="CP008885">
    <property type="protein sequence ID" value="AIF90408.1"/>
    <property type="molecule type" value="Genomic_DNA"/>
</dbReference>
<feature type="transmembrane region" description="Helical" evidence="1">
    <location>
        <begin position="58"/>
        <end position="79"/>
    </location>
</feature>
<keyword evidence="1" id="KW-1133">Transmembrane helix</keyword>
<evidence type="ECO:0000313" key="3">
    <source>
        <dbReference type="Proteomes" id="UP000028505"/>
    </source>
</evidence>
<accession>A0A7U4KDY3</accession>
<dbReference type="Pfam" id="PF13630">
    <property type="entry name" value="SdpI"/>
    <property type="match status" value="1"/>
</dbReference>
<dbReference type="RefSeq" id="WP_013140631.1">
    <property type="nucleotide sequence ID" value="NZ_CP008885.1"/>
</dbReference>
<keyword evidence="1" id="KW-0472">Membrane</keyword>
<evidence type="ECO:0000313" key="2">
    <source>
        <dbReference type="EMBL" id="AIF90408.1"/>
    </source>
</evidence>
<organism evidence="2 3">
    <name type="scientific">Bifidobacterium longum</name>
    <dbReference type="NCBI Taxonomy" id="216816"/>
    <lineage>
        <taxon>Bacteria</taxon>
        <taxon>Bacillati</taxon>
        <taxon>Actinomycetota</taxon>
        <taxon>Actinomycetes</taxon>
        <taxon>Bifidobacteriales</taxon>
        <taxon>Bifidobacteriaceae</taxon>
        <taxon>Bifidobacterium</taxon>
    </lineage>
</organism>
<protein>
    <submittedName>
        <fullName evidence="2">Membrane protein</fullName>
    </submittedName>
</protein>